<dbReference type="Pfam" id="PF12833">
    <property type="entry name" value="HTH_18"/>
    <property type="match status" value="1"/>
</dbReference>
<dbReference type="Pfam" id="PF00072">
    <property type="entry name" value="Response_reg"/>
    <property type="match status" value="1"/>
</dbReference>
<evidence type="ECO:0000259" key="7">
    <source>
        <dbReference type="PROSITE" id="PS50110"/>
    </source>
</evidence>
<dbReference type="EMBL" id="CAJVAS010000011">
    <property type="protein sequence ID" value="CAG7627401.1"/>
    <property type="molecule type" value="Genomic_DNA"/>
</dbReference>
<dbReference type="CDD" id="cd17536">
    <property type="entry name" value="REC_YesN-like"/>
    <property type="match status" value="1"/>
</dbReference>
<dbReference type="InterPro" id="IPR001789">
    <property type="entry name" value="Sig_transdc_resp-reg_receiver"/>
</dbReference>
<feature type="domain" description="HTH araC/xylS-type" evidence="6">
    <location>
        <begin position="422"/>
        <end position="520"/>
    </location>
</feature>
<dbReference type="AlphaFoldDB" id="A0A916NXH7"/>
<evidence type="ECO:0000313" key="8">
    <source>
        <dbReference type="EMBL" id="CAG7627401.1"/>
    </source>
</evidence>
<organism evidence="8 9">
    <name type="scientific">Paenibacillus solanacearum</name>
    <dbReference type="NCBI Taxonomy" id="2048548"/>
    <lineage>
        <taxon>Bacteria</taxon>
        <taxon>Bacillati</taxon>
        <taxon>Bacillota</taxon>
        <taxon>Bacilli</taxon>
        <taxon>Bacillales</taxon>
        <taxon>Paenibacillaceae</taxon>
        <taxon>Paenibacillus</taxon>
    </lineage>
</organism>
<accession>A0A916NXH7</accession>
<keyword evidence="3" id="KW-0902">Two-component regulatory system</keyword>
<dbReference type="PROSITE" id="PS01124">
    <property type="entry name" value="HTH_ARAC_FAMILY_2"/>
    <property type="match status" value="1"/>
</dbReference>
<dbReference type="PANTHER" id="PTHR42713">
    <property type="entry name" value="HISTIDINE KINASE-RELATED"/>
    <property type="match status" value="1"/>
</dbReference>
<keyword evidence="4" id="KW-0238">DNA-binding</keyword>
<reference evidence="8" key="1">
    <citation type="submission" date="2021-06" db="EMBL/GenBank/DDBJ databases">
        <authorList>
            <person name="Criscuolo A."/>
        </authorList>
    </citation>
    <scope>NUCLEOTIDE SEQUENCE</scope>
    <source>
        <strain evidence="8">CIP111600</strain>
    </source>
</reference>
<dbReference type="Proteomes" id="UP000693672">
    <property type="component" value="Unassembled WGS sequence"/>
</dbReference>
<feature type="domain" description="Response regulatory" evidence="7">
    <location>
        <begin position="2"/>
        <end position="119"/>
    </location>
</feature>
<keyword evidence="1" id="KW-0963">Cytoplasm</keyword>
<protein>
    <submittedName>
        <fullName evidence="8">Regulator of RpoS</fullName>
    </submittedName>
</protein>
<keyword evidence="2 5" id="KW-0597">Phosphoprotein</keyword>
<evidence type="ECO:0000256" key="3">
    <source>
        <dbReference type="ARBA" id="ARBA00023012"/>
    </source>
</evidence>
<dbReference type="SMART" id="SM00342">
    <property type="entry name" value="HTH_ARAC"/>
    <property type="match status" value="1"/>
</dbReference>
<evidence type="ECO:0000256" key="4">
    <source>
        <dbReference type="ARBA" id="ARBA00023125"/>
    </source>
</evidence>
<keyword evidence="9" id="KW-1185">Reference proteome</keyword>
<proteinExistence type="predicted"/>
<evidence type="ECO:0000256" key="2">
    <source>
        <dbReference type="ARBA" id="ARBA00022553"/>
    </source>
</evidence>
<name>A0A916NXH7_9BACL</name>
<dbReference type="GO" id="GO:0003700">
    <property type="term" value="F:DNA-binding transcription factor activity"/>
    <property type="evidence" value="ECO:0007669"/>
    <property type="project" value="InterPro"/>
</dbReference>
<evidence type="ECO:0000256" key="1">
    <source>
        <dbReference type="ARBA" id="ARBA00022490"/>
    </source>
</evidence>
<dbReference type="PROSITE" id="PS50110">
    <property type="entry name" value="RESPONSE_REGULATORY"/>
    <property type="match status" value="1"/>
</dbReference>
<dbReference type="GO" id="GO:0043565">
    <property type="term" value="F:sequence-specific DNA binding"/>
    <property type="evidence" value="ECO:0007669"/>
    <property type="project" value="InterPro"/>
</dbReference>
<gene>
    <name evidence="8" type="primary">rssB_4</name>
    <name evidence="8" type="ORF">PAESOLCIP111_02912</name>
</gene>
<comment type="caution">
    <text evidence="8">The sequence shown here is derived from an EMBL/GenBank/DDBJ whole genome shotgun (WGS) entry which is preliminary data.</text>
</comment>
<dbReference type="InterPro" id="IPR018060">
    <property type="entry name" value="HTH_AraC"/>
</dbReference>
<dbReference type="GO" id="GO:0000160">
    <property type="term" value="P:phosphorelay signal transduction system"/>
    <property type="evidence" value="ECO:0007669"/>
    <property type="project" value="UniProtKB-KW"/>
</dbReference>
<feature type="modified residue" description="4-aspartylphosphate" evidence="5">
    <location>
        <position position="54"/>
    </location>
</feature>
<sequence length="524" mass="59292">MKVLIADDEEHVREGIELSIDWAKFGVEQRLMAENGAEALQLLREHKPAVLFCDMSMPEMNGMELLQRIREEGWDTQIIVVSGYDDFVYTKAAIRAQGVDYILKPFRKADLEQALERAIAAWSRKENSLRDERETEHRLRQAGALLDEQKLALYLKGEAAYHEGIRSLIYKTGLSAERMSAAFLLPQNRMELVDRRFSGDGELFWFAVNNIAHEALRRYGSHYLCRIDEYQWVLLTSAEQQGSPDLHRSYIGKVTGAWETTLGLQALAGLCAKEAAVESLPSAIQEARAALLQLSVFRAAGGAGAAHPAQSAKLPGFAAQEVLLLNALKNKDKLYIAEIIRSFVQSLQRRGSLSLKELQLCTSEANLMLEKEARQLTQKHATDLSVPLWISDLGEWEKSVVRQWWALIEEEGGEASGTRGIQPIRDYIDKHYHDNISLSDLSELFHFSPQYIAKKFKELYNTTVMTYMTELRMEKAASLLTHTELSVSEIAGMIGYADENYFSKVFKKQNGVPPLSYRKMHRGS</sequence>
<evidence type="ECO:0000313" key="9">
    <source>
        <dbReference type="Proteomes" id="UP000693672"/>
    </source>
</evidence>
<evidence type="ECO:0000259" key="6">
    <source>
        <dbReference type="PROSITE" id="PS01124"/>
    </source>
</evidence>
<dbReference type="SMART" id="SM00448">
    <property type="entry name" value="REC"/>
    <property type="match status" value="1"/>
</dbReference>
<dbReference type="InterPro" id="IPR051552">
    <property type="entry name" value="HptR"/>
</dbReference>
<dbReference type="PANTHER" id="PTHR42713:SF3">
    <property type="entry name" value="TRANSCRIPTIONAL REGULATORY PROTEIN HPTR"/>
    <property type="match status" value="1"/>
</dbReference>
<evidence type="ECO:0000256" key="5">
    <source>
        <dbReference type="PROSITE-ProRule" id="PRU00169"/>
    </source>
</evidence>